<feature type="transmembrane region" description="Helical" evidence="2">
    <location>
        <begin position="32"/>
        <end position="56"/>
    </location>
</feature>
<proteinExistence type="predicted"/>
<evidence type="ECO:0000313" key="3">
    <source>
        <dbReference type="EMBL" id="ROT40835.1"/>
    </source>
</evidence>
<dbReference type="OrthoDB" id="4502894at2759"/>
<keyword evidence="2" id="KW-0812">Transmembrane</keyword>
<feature type="region of interest" description="Disordered" evidence="1">
    <location>
        <begin position="115"/>
        <end position="140"/>
    </location>
</feature>
<organism evidence="3 4">
    <name type="scientific">Sodiomyces alkalinus (strain CBS 110278 / VKM F-3762 / F11)</name>
    <name type="common">Alkaliphilic filamentous fungus</name>
    <dbReference type="NCBI Taxonomy" id="1314773"/>
    <lineage>
        <taxon>Eukaryota</taxon>
        <taxon>Fungi</taxon>
        <taxon>Dikarya</taxon>
        <taxon>Ascomycota</taxon>
        <taxon>Pezizomycotina</taxon>
        <taxon>Sordariomycetes</taxon>
        <taxon>Hypocreomycetidae</taxon>
        <taxon>Glomerellales</taxon>
        <taxon>Plectosphaerellaceae</taxon>
        <taxon>Sodiomyces</taxon>
    </lineage>
</organism>
<evidence type="ECO:0000256" key="2">
    <source>
        <dbReference type="SAM" id="Phobius"/>
    </source>
</evidence>
<feature type="transmembrane region" description="Helical" evidence="2">
    <location>
        <begin position="68"/>
        <end position="88"/>
    </location>
</feature>
<keyword evidence="2" id="KW-1133">Transmembrane helix</keyword>
<feature type="region of interest" description="Disordered" evidence="1">
    <location>
        <begin position="153"/>
        <end position="173"/>
    </location>
</feature>
<feature type="transmembrane region" description="Helical" evidence="2">
    <location>
        <begin position="7"/>
        <end position="26"/>
    </location>
</feature>
<keyword evidence="4" id="KW-1185">Reference proteome</keyword>
<evidence type="ECO:0000256" key="1">
    <source>
        <dbReference type="SAM" id="MobiDB-lite"/>
    </source>
</evidence>
<evidence type="ECO:0000313" key="4">
    <source>
        <dbReference type="Proteomes" id="UP000272025"/>
    </source>
</evidence>
<protein>
    <submittedName>
        <fullName evidence="3">Uncharacterized protein</fullName>
    </submittedName>
</protein>
<gene>
    <name evidence="3" type="ORF">SODALDRAFT_330564</name>
</gene>
<dbReference type="AlphaFoldDB" id="A0A3N2Q2J0"/>
<keyword evidence="2" id="KW-0472">Membrane</keyword>
<name>A0A3N2Q2J0_SODAK</name>
<accession>A0A3N2Q2J0</accession>
<feature type="compositionally biased region" description="Polar residues" evidence="1">
    <location>
        <begin position="123"/>
        <end position="135"/>
    </location>
</feature>
<dbReference type="RefSeq" id="XP_028468641.1">
    <property type="nucleotide sequence ID" value="XM_028611234.1"/>
</dbReference>
<dbReference type="Proteomes" id="UP000272025">
    <property type="component" value="Unassembled WGS sequence"/>
</dbReference>
<dbReference type="GeneID" id="39579712"/>
<dbReference type="EMBL" id="ML119052">
    <property type="protein sequence ID" value="ROT40835.1"/>
    <property type="molecule type" value="Genomic_DNA"/>
</dbReference>
<sequence length="173" mass="18813">MYWLGMVVKASSALGAAIALPLRLVWSLGSSLVAFILILLAPAIYMFSYSFGWITTLINFCISPVQPLYIFITCGAIVGGLAGVVVSFTSEVVTSALGLHDRAKEEDYDESIAPTPITMLTPRPTSSRTEDSSPPETDWHFLETMAPKRRERTAGLVSLSQTIHEEESNGSEL</sequence>
<reference evidence="3 4" key="1">
    <citation type="journal article" date="2018" name="Mol. Ecol.">
        <title>The obligate alkalophilic soda-lake fungus Sodiomyces alkalinus has shifted to a protein diet.</title>
        <authorList>
            <person name="Grum-Grzhimaylo A.A."/>
            <person name="Falkoski D.L."/>
            <person name="van den Heuvel J."/>
            <person name="Valero-Jimenez C.A."/>
            <person name="Min B."/>
            <person name="Choi I.G."/>
            <person name="Lipzen A."/>
            <person name="Daum C.G."/>
            <person name="Aanen D.K."/>
            <person name="Tsang A."/>
            <person name="Henrissat B."/>
            <person name="Bilanenko E.N."/>
            <person name="de Vries R.P."/>
            <person name="van Kan J.A.L."/>
            <person name="Grigoriev I.V."/>
            <person name="Debets A.J.M."/>
        </authorList>
    </citation>
    <scope>NUCLEOTIDE SEQUENCE [LARGE SCALE GENOMIC DNA]</scope>
    <source>
        <strain evidence="3 4">F11</strain>
    </source>
</reference>